<feature type="domain" description="Terpene synthase metal-binding" evidence="1">
    <location>
        <begin position="7"/>
        <end position="43"/>
    </location>
</feature>
<dbReference type="Proteomes" id="UP001141552">
    <property type="component" value="Unassembled WGS sequence"/>
</dbReference>
<proteinExistence type="predicted"/>
<dbReference type="SUPFAM" id="SSF48576">
    <property type="entry name" value="Terpenoid synthases"/>
    <property type="match status" value="1"/>
</dbReference>
<dbReference type="InterPro" id="IPR005630">
    <property type="entry name" value="Terpene_synthase_metal-bd"/>
</dbReference>
<dbReference type="InterPro" id="IPR008949">
    <property type="entry name" value="Isoprenoid_synthase_dom_sf"/>
</dbReference>
<accession>A0A9Q0FYU5</accession>
<name>A0A9Q0FYU5_9ROSI</name>
<keyword evidence="3" id="KW-1185">Reference proteome</keyword>
<sequence length="100" mass="11479">APTTGFERGDCASSVECYIKEHGVSKEEAVEKIRKICDKSWRDINEEFMKPTISHLLLLKHVLNLTRVTDAVYWQDDAYTNPLSLKDHITSTWCSSSRFS</sequence>
<dbReference type="Gene3D" id="1.10.600.10">
    <property type="entry name" value="Farnesyl Diphosphate Synthase"/>
    <property type="match status" value="1"/>
</dbReference>
<reference evidence="2" key="1">
    <citation type="submission" date="2022-02" db="EMBL/GenBank/DDBJ databases">
        <authorList>
            <person name="Henning P.M."/>
            <person name="McCubbin A.G."/>
            <person name="Shore J.S."/>
        </authorList>
    </citation>
    <scope>NUCLEOTIDE SEQUENCE</scope>
    <source>
        <strain evidence="2">F60SS</strain>
        <tissue evidence="2">Leaves</tissue>
    </source>
</reference>
<evidence type="ECO:0000313" key="3">
    <source>
        <dbReference type="Proteomes" id="UP001141552"/>
    </source>
</evidence>
<gene>
    <name evidence="2" type="ORF">Tsubulata_010882</name>
</gene>
<dbReference type="GO" id="GO:0000287">
    <property type="term" value="F:magnesium ion binding"/>
    <property type="evidence" value="ECO:0007669"/>
    <property type="project" value="InterPro"/>
</dbReference>
<evidence type="ECO:0000259" key="1">
    <source>
        <dbReference type="Pfam" id="PF03936"/>
    </source>
</evidence>
<dbReference type="Pfam" id="PF03936">
    <property type="entry name" value="Terpene_synth_C"/>
    <property type="match status" value="1"/>
</dbReference>
<dbReference type="EMBL" id="JAKUCV010003462">
    <property type="protein sequence ID" value="KAJ4838851.1"/>
    <property type="molecule type" value="Genomic_DNA"/>
</dbReference>
<reference evidence="2" key="2">
    <citation type="journal article" date="2023" name="Plants (Basel)">
        <title>Annotation of the Turnera subulata (Passifloraceae) Draft Genome Reveals the S-Locus Evolved after the Divergence of Turneroideae from Passifloroideae in a Stepwise Manner.</title>
        <authorList>
            <person name="Henning P.M."/>
            <person name="Roalson E.H."/>
            <person name="Mir W."/>
            <person name="McCubbin A.G."/>
            <person name="Shore J.S."/>
        </authorList>
    </citation>
    <scope>NUCLEOTIDE SEQUENCE</scope>
    <source>
        <strain evidence="2">F60SS</strain>
    </source>
</reference>
<feature type="non-terminal residue" evidence="2">
    <location>
        <position position="1"/>
    </location>
</feature>
<evidence type="ECO:0000313" key="2">
    <source>
        <dbReference type="EMBL" id="KAJ4838851.1"/>
    </source>
</evidence>
<dbReference type="AlphaFoldDB" id="A0A9Q0FYU5"/>
<protein>
    <recommendedName>
        <fullName evidence="1">Terpene synthase metal-binding domain-containing protein</fullName>
    </recommendedName>
</protein>
<dbReference type="OrthoDB" id="1877784at2759"/>
<organism evidence="2 3">
    <name type="scientific">Turnera subulata</name>
    <dbReference type="NCBI Taxonomy" id="218843"/>
    <lineage>
        <taxon>Eukaryota</taxon>
        <taxon>Viridiplantae</taxon>
        <taxon>Streptophyta</taxon>
        <taxon>Embryophyta</taxon>
        <taxon>Tracheophyta</taxon>
        <taxon>Spermatophyta</taxon>
        <taxon>Magnoliopsida</taxon>
        <taxon>eudicotyledons</taxon>
        <taxon>Gunneridae</taxon>
        <taxon>Pentapetalae</taxon>
        <taxon>rosids</taxon>
        <taxon>fabids</taxon>
        <taxon>Malpighiales</taxon>
        <taxon>Passifloraceae</taxon>
        <taxon>Turnera</taxon>
    </lineage>
</organism>
<dbReference type="GO" id="GO:0010333">
    <property type="term" value="F:terpene synthase activity"/>
    <property type="evidence" value="ECO:0007669"/>
    <property type="project" value="InterPro"/>
</dbReference>
<comment type="caution">
    <text evidence="2">The sequence shown here is derived from an EMBL/GenBank/DDBJ whole genome shotgun (WGS) entry which is preliminary data.</text>
</comment>